<dbReference type="EMBL" id="BAABHQ010000012">
    <property type="protein sequence ID" value="GAA4885050.1"/>
    <property type="molecule type" value="Genomic_DNA"/>
</dbReference>
<comment type="caution">
    <text evidence="2">The sequence shown here is derived from an EMBL/GenBank/DDBJ whole genome shotgun (WGS) entry which is preliminary data.</text>
</comment>
<dbReference type="Proteomes" id="UP001500457">
    <property type="component" value="Unassembled WGS sequence"/>
</dbReference>
<dbReference type="RefSeq" id="WP_274232503.1">
    <property type="nucleotide sequence ID" value="NZ_BAABHQ010000012.1"/>
</dbReference>
<protein>
    <submittedName>
        <fullName evidence="2">Uncharacterized protein</fullName>
    </submittedName>
</protein>
<feature type="region of interest" description="Disordered" evidence="1">
    <location>
        <begin position="60"/>
        <end position="85"/>
    </location>
</feature>
<feature type="compositionally biased region" description="Basic and acidic residues" evidence="1">
    <location>
        <begin position="76"/>
        <end position="85"/>
    </location>
</feature>
<reference evidence="3" key="1">
    <citation type="journal article" date="2019" name="Int. J. Syst. Evol. Microbiol.">
        <title>The Global Catalogue of Microorganisms (GCM) 10K type strain sequencing project: providing services to taxonomists for standard genome sequencing and annotation.</title>
        <authorList>
            <consortium name="The Broad Institute Genomics Platform"/>
            <consortium name="The Broad Institute Genome Sequencing Center for Infectious Disease"/>
            <person name="Wu L."/>
            <person name="Ma J."/>
        </authorList>
    </citation>
    <scope>NUCLEOTIDE SEQUENCE [LARGE SCALE GENOMIC DNA]</scope>
    <source>
        <strain evidence="3">JCM 17983</strain>
    </source>
</reference>
<name>A0ABP9ERM2_9PSEU</name>
<evidence type="ECO:0000313" key="2">
    <source>
        <dbReference type="EMBL" id="GAA4885050.1"/>
    </source>
</evidence>
<evidence type="ECO:0000256" key="1">
    <source>
        <dbReference type="SAM" id="MobiDB-lite"/>
    </source>
</evidence>
<proteinExistence type="predicted"/>
<accession>A0ABP9ERM2</accession>
<organism evidence="2 3">
    <name type="scientific">Actinomycetospora straminea</name>
    <dbReference type="NCBI Taxonomy" id="663607"/>
    <lineage>
        <taxon>Bacteria</taxon>
        <taxon>Bacillati</taxon>
        <taxon>Actinomycetota</taxon>
        <taxon>Actinomycetes</taxon>
        <taxon>Pseudonocardiales</taxon>
        <taxon>Pseudonocardiaceae</taxon>
        <taxon>Actinomycetospora</taxon>
    </lineage>
</organism>
<sequence length="85" mass="9162">MTGENRMMDDIVAEARADWIDMGHAIGIVSLDEGGDDDLALLRRAGGLVTQLVREGRLVPGDVGTEPGAFVPWPSSREDSARQLE</sequence>
<evidence type="ECO:0000313" key="3">
    <source>
        <dbReference type="Proteomes" id="UP001500457"/>
    </source>
</evidence>
<gene>
    <name evidence="2" type="ORF">GCM10023203_41670</name>
</gene>
<keyword evidence="3" id="KW-1185">Reference proteome</keyword>